<keyword evidence="2" id="KW-0808">Transferase</keyword>
<dbReference type="InterPro" id="IPR016181">
    <property type="entry name" value="Acyl_CoA_acyltransferase"/>
</dbReference>
<evidence type="ECO:0000313" key="2">
    <source>
        <dbReference type="EMBL" id="NAS21050.1"/>
    </source>
</evidence>
<name>A0A7C9MYE4_9ACTN</name>
<dbReference type="EMBL" id="WXEW01000001">
    <property type="protein sequence ID" value="NAS21050.1"/>
    <property type="molecule type" value="Genomic_DNA"/>
</dbReference>
<gene>
    <name evidence="2" type="ORF">GT755_05035</name>
</gene>
<accession>A0A7C9MYE4</accession>
<dbReference type="GO" id="GO:0005737">
    <property type="term" value="C:cytoplasm"/>
    <property type="evidence" value="ECO:0007669"/>
    <property type="project" value="TreeGrafter"/>
</dbReference>
<proteinExistence type="predicted"/>
<feature type="domain" description="N-acetyltransferase" evidence="1">
    <location>
        <begin position="9"/>
        <end position="143"/>
    </location>
</feature>
<dbReference type="SUPFAM" id="SSF55729">
    <property type="entry name" value="Acyl-CoA N-acyltransferases (Nat)"/>
    <property type="match status" value="1"/>
</dbReference>
<dbReference type="AlphaFoldDB" id="A0A7C9MYE4"/>
<protein>
    <submittedName>
        <fullName evidence="2">GNAT family N-acetyltransferase</fullName>
    </submittedName>
</protein>
<organism evidence="2 3">
    <name type="scientific">Herbidospora solisilvae</name>
    <dbReference type="NCBI Taxonomy" id="2696284"/>
    <lineage>
        <taxon>Bacteria</taxon>
        <taxon>Bacillati</taxon>
        <taxon>Actinomycetota</taxon>
        <taxon>Actinomycetes</taxon>
        <taxon>Streptosporangiales</taxon>
        <taxon>Streptosporangiaceae</taxon>
        <taxon>Herbidospora</taxon>
    </lineage>
</organism>
<reference evidence="2 3" key="1">
    <citation type="submission" date="2020-01" db="EMBL/GenBank/DDBJ databases">
        <title>Herbidospora sp. NEAU-GS84 nov., a novel actinomycete isolated from soil.</title>
        <authorList>
            <person name="Han L."/>
        </authorList>
    </citation>
    <scope>NUCLEOTIDE SEQUENCE [LARGE SCALE GENOMIC DNA]</scope>
    <source>
        <strain evidence="2 3">NEAU-GS84</strain>
    </source>
</reference>
<dbReference type="PANTHER" id="PTHR43441">
    <property type="entry name" value="RIBOSOMAL-PROTEIN-SERINE ACETYLTRANSFERASE"/>
    <property type="match status" value="1"/>
</dbReference>
<evidence type="ECO:0000259" key="1">
    <source>
        <dbReference type="Pfam" id="PF13302"/>
    </source>
</evidence>
<dbReference type="GO" id="GO:1990189">
    <property type="term" value="F:protein N-terminal-serine acetyltransferase activity"/>
    <property type="evidence" value="ECO:0007669"/>
    <property type="project" value="TreeGrafter"/>
</dbReference>
<dbReference type="Proteomes" id="UP000479526">
    <property type="component" value="Unassembled WGS sequence"/>
</dbReference>
<dbReference type="RefSeq" id="WP_161478482.1">
    <property type="nucleotide sequence ID" value="NZ_WXEW01000001.1"/>
</dbReference>
<keyword evidence="3" id="KW-1185">Reference proteome</keyword>
<comment type="caution">
    <text evidence="2">The sequence shown here is derived from an EMBL/GenBank/DDBJ whole genome shotgun (WGS) entry which is preliminary data.</text>
</comment>
<dbReference type="PANTHER" id="PTHR43441:SF11">
    <property type="entry name" value="RIBOSOMAL-PROTEIN-SERINE ACETYLTRANSFERASE"/>
    <property type="match status" value="1"/>
</dbReference>
<dbReference type="Gene3D" id="3.40.630.30">
    <property type="match status" value="1"/>
</dbReference>
<sequence length="178" mass="19944">MIDLCGRDVRLRSLRPGDLKVYTQVYTSAVLTRYLGVDRMDEDRARATFLAGLRSDRRITLAITEPDGEAVHGLIGLLLEDYGSSAMITGLVLLPGSPIQGRGAQAGRLLIDYAFTHLGIHRIWAGHRRDQVLMERIMLDAGLRPEATLRQVFRTQGRWHDVVTYSALSHEWGLVHSP</sequence>
<dbReference type="Pfam" id="PF13302">
    <property type="entry name" value="Acetyltransf_3"/>
    <property type="match status" value="1"/>
</dbReference>
<dbReference type="InterPro" id="IPR051908">
    <property type="entry name" value="Ribosomal_N-acetyltransferase"/>
</dbReference>
<evidence type="ECO:0000313" key="3">
    <source>
        <dbReference type="Proteomes" id="UP000479526"/>
    </source>
</evidence>
<dbReference type="InterPro" id="IPR000182">
    <property type="entry name" value="GNAT_dom"/>
</dbReference>
<dbReference type="GO" id="GO:0008999">
    <property type="term" value="F:protein-N-terminal-alanine acetyltransferase activity"/>
    <property type="evidence" value="ECO:0007669"/>
    <property type="project" value="TreeGrafter"/>
</dbReference>